<protein>
    <submittedName>
        <fullName evidence="2">Uncharacterized protein</fullName>
    </submittedName>
</protein>
<evidence type="ECO:0000313" key="2">
    <source>
        <dbReference type="EMBL" id="PKU47532.1"/>
    </source>
</evidence>
<gene>
    <name evidence="2" type="ORF">llap_2174</name>
</gene>
<dbReference type="AlphaFoldDB" id="A0A2I0UNB9"/>
<accession>A0A2I0UNB9</accession>
<evidence type="ECO:0000256" key="1">
    <source>
        <dbReference type="SAM" id="MobiDB-lite"/>
    </source>
</evidence>
<proteinExistence type="predicted"/>
<sequence>MSGPAGGSVTASGLQGGRERSGRAGPGWPKPGGCEGRRWTPWQQREVELAESKASRRTFWDELVGHLRVDGRHALLRDGSGRHSAKPLHWCDSVSGEQYG</sequence>
<reference evidence="3" key="2">
    <citation type="submission" date="2017-12" db="EMBL/GenBank/DDBJ databases">
        <title>Genome sequence of the Bar-tailed Godwit (Limosa lapponica baueri).</title>
        <authorList>
            <person name="Lima N.C.B."/>
            <person name="Parody-Merino A.M."/>
            <person name="Battley P.F."/>
            <person name="Fidler A.E."/>
            <person name="Prosdocimi F."/>
        </authorList>
    </citation>
    <scope>NUCLEOTIDE SEQUENCE [LARGE SCALE GENOMIC DNA]</scope>
</reference>
<dbReference type="EMBL" id="KZ505676">
    <property type="protein sequence ID" value="PKU47532.1"/>
    <property type="molecule type" value="Genomic_DNA"/>
</dbReference>
<dbReference type="Proteomes" id="UP000233556">
    <property type="component" value="Unassembled WGS sequence"/>
</dbReference>
<feature type="region of interest" description="Disordered" evidence="1">
    <location>
        <begin position="77"/>
        <end position="100"/>
    </location>
</feature>
<organism evidence="2 3">
    <name type="scientific">Limosa lapponica baueri</name>
    <dbReference type="NCBI Taxonomy" id="1758121"/>
    <lineage>
        <taxon>Eukaryota</taxon>
        <taxon>Metazoa</taxon>
        <taxon>Chordata</taxon>
        <taxon>Craniata</taxon>
        <taxon>Vertebrata</taxon>
        <taxon>Euteleostomi</taxon>
        <taxon>Archelosauria</taxon>
        <taxon>Archosauria</taxon>
        <taxon>Dinosauria</taxon>
        <taxon>Saurischia</taxon>
        <taxon>Theropoda</taxon>
        <taxon>Coelurosauria</taxon>
        <taxon>Aves</taxon>
        <taxon>Neognathae</taxon>
        <taxon>Neoaves</taxon>
        <taxon>Charadriiformes</taxon>
        <taxon>Scolopacidae</taxon>
        <taxon>Limosa</taxon>
    </lineage>
</organism>
<reference evidence="3" key="1">
    <citation type="submission" date="2017-11" db="EMBL/GenBank/DDBJ databases">
        <authorList>
            <person name="Lima N.C."/>
            <person name="Parody-Merino A.M."/>
            <person name="Battley P.F."/>
            <person name="Fidler A.E."/>
            <person name="Prosdocimi F."/>
        </authorList>
    </citation>
    <scope>NUCLEOTIDE SEQUENCE [LARGE SCALE GENOMIC DNA]</scope>
</reference>
<evidence type="ECO:0000313" key="3">
    <source>
        <dbReference type="Proteomes" id="UP000233556"/>
    </source>
</evidence>
<keyword evidence="3" id="KW-1185">Reference proteome</keyword>
<name>A0A2I0UNB9_LIMLA</name>
<feature type="region of interest" description="Disordered" evidence="1">
    <location>
        <begin position="1"/>
        <end position="40"/>
    </location>
</feature>